<organism evidence="1">
    <name type="scientific">bioreactor metagenome</name>
    <dbReference type="NCBI Taxonomy" id="1076179"/>
    <lineage>
        <taxon>unclassified sequences</taxon>
        <taxon>metagenomes</taxon>
        <taxon>ecological metagenomes</taxon>
    </lineage>
</organism>
<gene>
    <name evidence="1" type="ORF">SDC9_102480</name>
</gene>
<comment type="caution">
    <text evidence="1">The sequence shown here is derived from an EMBL/GenBank/DDBJ whole genome shotgun (WGS) entry which is preliminary data.</text>
</comment>
<protein>
    <submittedName>
        <fullName evidence="1">Uncharacterized protein</fullName>
    </submittedName>
</protein>
<dbReference type="AlphaFoldDB" id="A0A645AXU5"/>
<sequence length="162" mass="19243">MYSNTKHRYTTLVKNKVLEKAAIKDLYEISLLSARSKEKQIYIYEISNLSDIIGFEKAEILRKEFLKNKIKVKQITNNPVVPKFTDNDDFLRKLMDFRYVPKDIFEIKDEILIFDDVVAIYNTEPKIKLLIIKNKDFAKNQKQLFINLWKNSVFPKVDFKSV</sequence>
<name>A0A645AXU5_9ZZZZ</name>
<accession>A0A645AXU5</accession>
<reference evidence="1" key="1">
    <citation type="submission" date="2019-08" db="EMBL/GenBank/DDBJ databases">
        <authorList>
            <person name="Kucharzyk K."/>
            <person name="Murdoch R.W."/>
            <person name="Higgins S."/>
            <person name="Loffler F."/>
        </authorList>
    </citation>
    <scope>NUCLEOTIDE SEQUENCE</scope>
</reference>
<proteinExistence type="predicted"/>
<dbReference type="EMBL" id="VSSQ01015385">
    <property type="protein sequence ID" value="MPM55683.1"/>
    <property type="molecule type" value="Genomic_DNA"/>
</dbReference>
<evidence type="ECO:0000313" key="1">
    <source>
        <dbReference type="EMBL" id="MPM55683.1"/>
    </source>
</evidence>